<keyword evidence="7 9" id="KW-1133">Transmembrane helix</keyword>
<keyword evidence="5 9" id="KW-0997">Cell inner membrane</keyword>
<evidence type="ECO:0000256" key="1">
    <source>
        <dbReference type="ARBA" id="ARBA00004377"/>
    </source>
</evidence>
<evidence type="ECO:0000256" key="10">
    <source>
        <dbReference type="SAM" id="Coils"/>
    </source>
</evidence>
<protein>
    <recommendedName>
        <fullName evidence="9">Membrane fusion protein (MFP) family protein</fullName>
    </recommendedName>
</protein>
<dbReference type="GO" id="GO:0005886">
    <property type="term" value="C:plasma membrane"/>
    <property type="evidence" value="ECO:0007669"/>
    <property type="project" value="UniProtKB-SubCell"/>
</dbReference>
<evidence type="ECO:0000313" key="16">
    <source>
        <dbReference type="Proteomes" id="UP000195814"/>
    </source>
</evidence>
<dbReference type="Proteomes" id="UP000195814">
    <property type="component" value="Chromosome"/>
</dbReference>
<accession>A0A1Y0L6H3</accession>
<dbReference type="Pfam" id="PF25994">
    <property type="entry name" value="HH_AprE"/>
    <property type="match status" value="1"/>
</dbReference>
<dbReference type="OrthoDB" id="9775513at2"/>
<evidence type="ECO:0000256" key="6">
    <source>
        <dbReference type="ARBA" id="ARBA00022692"/>
    </source>
</evidence>
<dbReference type="PANTHER" id="PTHR30386:SF17">
    <property type="entry name" value="ALKALINE PROTEASE SECRETION PROTEIN APRE"/>
    <property type="match status" value="1"/>
</dbReference>
<keyword evidence="15" id="KW-1185">Reference proteome</keyword>
<reference evidence="15 16" key="1">
    <citation type="submission" date="2016-05" db="EMBL/GenBank/DDBJ databases">
        <title>Complete genome sequence of two 2,5-diketo-D-glunonic acid producing strain Tatumella citrea.</title>
        <authorList>
            <person name="Duan C."/>
            <person name="Yang J."/>
            <person name="Yang S."/>
        </authorList>
    </citation>
    <scope>NUCLEOTIDE SEQUENCE [LARGE SCALE GENOMIC DNA]</scope>
    <source>
        <strain evidence="14 15">ATCC 39140</strain>
        <strain evidence="13 16">DSM 13699</strain>
    </source>
</reference>
<keyword evidence="3 9" id="KW-0813">Transport</keyword>
<dbReference type="Proteomes" id="UP000195729">
    <property type="component" value="Chromosome"/>
</dbReference>
<dbReference type="InterPro" id="IPR006144">
    <property type="entry name" value="Secretion_HlyD_CS"/>
</dbReference>
<evidence type="ECO:0000313" key="14">
    <source>
        <dbReference type="EMBL" id="ARU97358.1"/>
    </source>
</evidence>
<dbReference type="PANTHER" id="PTHR30386">
    <property type="entry name" value="MEMBRANE FUSION SUBUNIT OF EMRAB-TOLC MULTIDRUG EFFLUX PUMP"/>
    <property type="match status" value="1"/>
</dbReference>
<dbReference type="NCBIfam" id="TIGR01843">
    <property type="entry name" value="type_I_hlyD"/>
    <property type="match status" value="1"/>
</dbReference>
<organism evidence="13 16">
    <name type="scientific">Tatumella citrea</name>
    <name type="common">Pantoea citrea</name>
    <dbReference type="NCBI Taxonomy" id="53336"/>
    <lineage>
        <taxon>Bacteria</taxon>
        <taxon>Pseudomonadati</taxon>
        <taxon>Pseudomonadota</taxon>
        <taxon>Gammaproteobacteria</taxon>
        <taxon>Enterobacterales</taxon>
        <taxon>Erwiniaceae</taxon>
        <taxon>Tatumella</taxon>
    </lineage>
</organism>
<evidence type="ECO:0000256" key="9">
    <source>
        <dbReference type="RuleBase" id="RU365093"/>
    </source>
</evidence>
<dbReference type="GO" id="GO:0009306">
    <property type="term" value="P:protein secretion"/>
    <property type="evidence" value="ECO:0007669"/>
    <property type="project" value="InterPro"/>
</dbReference>
<dbReference type="KEGG" id="tci:A7K98_05675"/>
<keyword evidence="6 9" id="KW-0812">Transmembrane</keyword>
<evidence type="ECO:0000313" key="13">
    <source>
        <dbReference type="EMBL" id="ARU93320.1"/>
    </source>
</evidence>
<dbReference type="PROSITE" id="PS00543">
    <property type="entry name" value="HLYD_FAMILY"/>
    <property type="match status" value="1"/>
</dbReference>
<dbReference type="RefSeq" id="WP_087487693.1">
    <property type="nucleotide sequence ID" value="NZ_CP015579.1"/>
</dbReference>
<feature type="coiled-coil region" evidence="10">
    <location>
        <begin position="231"/>
        <end position="258"/>
    </location>
</feature>
<dbReference type="InterPro" id="IPR058982">
    <property type="entry name" value="Beta-barrel_AprE"/>
</dbReference>
<feature type="domain" description="AprE-like beta-barrel" evidence="12">
    <location>
        <begin position="330"/>
        <end position="418"/>
    </location>
</feature>
<evidence type="ECO:0000256" key="2">
    <source>
        <dbReference type="ARBA" id="ARBA00009477"/>
    </source>
</evidence>
<evidence type="ECO:0000313" key="15">
    <source>
        <dbReference type="Proteomes" id="UP000195729"/>
    </source>
</evidence>
<evidence type="ECO:0000256" key="8">
    <source>
        <dbReference type="ARBA" id="ARBA00023136"/>
    </source>
</evidence>
<comment type="similarity">
    <text evidence="2 9">Belongs to the membrane fusion protein (MFP) (TC 8.A.1) family.</text>
</comment>
<keyword evidence="10" id="KW-0175">Coiled coil</keyword>
<dbReference type="PRINTS" id="PR01490">
    <property type="entry name" value="RTXTOXIND"/>
</dbReference>
<dbReference type="InterPro" id="IPR050739">
    <property type="entry name" value="MFP"/>
</dbReference>
<comment type="subcellular location">
    <subcellularLocation>
        <location evidence="1 9">Cell inner membrane</location>
        <topology evidence="1 9">Single-pass membrane protein</topology>
    </subcellularLocation>
</comment>
<evidence type="ECO:0000256" key="7">
    <source>
        <dbReference type="ARBA" id="ARBA00022989"/>
    </source>
</evidence>
<dbReference type="InterPro" id="IPR058781">
    <property type="entry name" value="HH_AprE-like"/>
</dbReference>
<name>A0A1Y0L6H3_TATCI</name>
<proteinExistence type="inferred from homology"/>
<dbReference type="AlphaFoldDB" id="A0A1Y0L6H3"/>
<dbReference type="InterPro" id="IPR010129">
    <property type="entry name" value="T1SS_HlyD"/>
</dbReference>
<evidence type="ECO:0000259" key="11">
    <source>
        <dbReference type="Pfam" id="PF25994"/>
    </source>
</evidence>
<sequence length="441" mass="49205">MSKPPQAEKTDFPRPRRLMHNGVAIVAVVFTGMLVWAIRAPLDKGVTVPGVVIVAENRKAVQPVSGGRIARLEVSEGQYVRYAQRLVVLDDTSARALRDNLRNQQSEARATLSRLLAERDNLPLVIFGDEPLKAGTPGGSPFISALRTAQQQLFLSRRASRQQEITAIRSAISAMTAQIAGAQAMADNYQSQLRLLSQQLHRLRPLAEQGYVAANRLSELERQYFQLSGTRQQESSNITSMQQQRMELEHRLIQHERDYQKEIHSQLIDIQHVQQDLSQRLRVAEYELDNTVITAPASGLVVGLALHTQGGVVGSGQILMEIVPDKQPLQIAAQLPVNLIDKVSPGAQVELLFTAFNQSTTPRVSGRIRLVGADQLQNPTTDQPYYALYIQVEGENNDFIETFNVRPGMPVEAFVRTGERSLFNYLFKPLSDRLKPAFTEE</sequence>
<gene>
    <name evidence="13" type="ORF">A7K98_05675</name>
    <name evidence="14" type="ORF">A7K99_05675</name>
</gene>
<dbReference type="EMBL" id="CP015581">
    <property type="protein sequence ID" value="ARU97358.1"/>
    <property type="molecule type" value="Genomic_DNA"/>
</dbReference>
<evidence type="ECO:0000256" key="4">
    <source>
        <dbReference type="ARBA" id="ARBA00022475"/>
    </source>
</evidence>
<feature type="domain" description="AprE-like long alpha-helical hairpin" evidence="11">
    <location>
        <begin position="94"/>
        <end position="285"/>
    </location>
</feature>
<dbReference type="Gene3D" id="2.40.30.170">
    <property type="match status" value="1"/>
</dbReference>
<keyword evidence="8 9" id="KW-0472">Membrane</keyword>
<evidence type="ECO:0000256" key="3">
    <source>
        <dbReference type="ARBA" id="ARBA00022448"/>
    </source>
</evidence>
<feature type="transmembrane region" description="Helical" evidence="9">
    <location>
        <begin position="21"/>
        <end position="38"/>
    </location>
</feature>
<evidence type="ECO:0000259" key="12">
    <source>
        <dbReference type="Pfam" id="PF26002"/>
    </source>
</evidence>
<evidence type="ECO:0000256" key="5">
    <source>
        <dbReference type="ARBA" id="ARBA00022519"/>
    </source>
</evidence>
<keyword evidence="4 9" id="KW-1003">Cell membrane</keyword>
<dbReference type="EMBL" id="CP015579">
    <property type="protein sequence ID" value="ARU93320.1"/>
    <property type="molecule type" value="Genomic_DNA"/>
</dbReference>
<dbReference type="Pfam" id="PF26002">
    <property type="entry name" value="Beta-barrel_AprE"/>
    <property type="match status" value="1"/>
</dbReference>